<dbReference type="Proteomes" id="UP000279859">
    <property type="component" value="Unassembled WGS sequence"/>
</dbReference>
<evidence type="ECO:0000313" key="3">
    <source>
        <dbReference type="EMBL" id="RNE56650.1"/>
    </source>
</evidence>
<feature type="region of interest" description="Disordered" evidence="1">
    <location>
        <begin position="231"/>
        <end position="257"/>
    </location>
</feature>
<dbReference type="OrthoDB" id="3465773at2"/>
<gene>
    <name evidence="3" type="ORF">EEJ31_13320</name>
</gene>
<evidence type="ECO:0000259" key="2">
    <source>
        <dbReference type="Pfam" id="PF13472"/>
    </source>
</evidence>
<feature type="domain" description="SGNH hydrolase-type esterase" evidence="2">
    <location>
        <begin position="7"/>
        <end position="180"/>
    </location>
</feature>
<dbReference type="SUPFAM" id="SSF52266">
    <property type="entry name" value="SGNH hydrolase"/>
    <property type="match status" value="1"/>
</dbReference>
<organism evidence="3 4">
    <name type="scientific">Cryobacterium tepidiphilum</name>
    <dbReference type="NCBI Taxonomy" id="2486026"/>
    <lineage>
        <taxon>Bacteria</taxon>
        <taxon>Bacillati</taxon>
        <taxon>Actinomycetota</taxon>
        <taxon>Actinomycetes</taxon>
        <taxon>Micrococcales</taxon>
        <taxon>Microbacteriaceae</taxon>
        <taxon>Cryobacterium</taxon>
    </lineage>
</organism>
<dbReference type="CDD" id="cd01832">
    <property type="entry name" value="SGNH_hydrolase_like_1"/>
    <property type="match status" value="1"/>
</dbReference>
<comment type="caution">
    <text evidence="3">The sequence shown here is derived from an EMBL/GenBank/DDBJ whole genome shotgun (WGS) entry which is preliminary data.</text>
</comment>
<keyword evidence="3" id="KW-0378">Hydrolase</keyword>
<dbReference type="PANTHER" id="PTHR43784">
    <property type="entry name" value="GDSL-LIKE LIPASE/ACYLHYDROLASE, PUTATIVE (AFU_ORTHOLOGUE AFUA_2G00820)-RELATED"/>
    <property type="match status" value="1"/>
</dbReference>
<dbReference type="AlphaFoldDB" id="A0A3M8KTQ1"/>
<dbReference type="InterPro" id="IPR013830">
    <property type="entry name" value="SGNH_hydro"/>
</dbReference>
<dbReference type="InterPro" id="IPR053140">
    <property type="entry name" value="GDSL_Rv0518-like"/>
</dbReference>
<reference evidence="3 4" key="1">
    <citation type="submission" date="2018-11" db="EMBL/GenBank/DDBJ databases">
        <title>Cryobacterium sp. nov., isolated from rhizosphere soil of lettuce.</title>
        <authorList>
            <person name="Wang Y."/>
        </authorList>
    </citation>
    <scope>NUCLEOTIDE SEQUENCE [LARGE SCALE GENOMIC DNA]</scope>
    <source>
        <strain evidence="3 4">NEAU-85</strain>
    </source>
</reference>
<evidence type="ECO:0000256" key="1">
    <source>
        <dbReference type="SAM" id="MobiDB-lite"/>
    </source>
</evidence>
<protein>
    <submittedName>
        <fullName evidence="3">SGNH/GDSL hydrolase family protein</fullName>
    </submittedName>
</protein>
<dbReference type="GO" id="GO:0016787">
    <property type="term" value="F:hydrolase activity"/>
    <property type="evidence" value="ECO:0007669"/>
    <property type="project" value="UniProtKB-KW"/>
</dbReference>
<dbReference type="RefSeq" id="WP_123046773.1">
    <property type="nucleotide sequence ID" value="NZ_RDSR01000028.1"/>
</dbReference>
<keyword evidence="4" id="KW-1185">Reference proteome</keyword>
<name>A0A3M8KTQ1_9MICO</name>
<dbReference type="EMBL" id="RDSR01000028">
    <property type="protein sequence ID" value="RNE56650.1"/>
    <property type="molecule type" value="Genomic_DNA"/>
</dbReference>
<dbReference type="Gene3D" id="3.40.50.1110">
    <property type="entry name" value="SGNH hydrolase"/>
    <property type="match status" value="1"/>
</dbReference>
<dbReference type="Pfam" id="PF13472">
    <property type="entry name" value="Lipase_GDSL_2"/>
    <property type="match status" value="1"/>
</dbReference>
<dbReference type="InterPro" id="IPR036514">
    <property type="entry name" value="SGNH_hydro_sf"/>
</dbReference>
<evidence type="ECO:0000313" key="4">
    <source>
        <dbReference type="Proteomes" id="UP000279859"/>
    </source>
</evidence>
<proteinExistence type="predicted"/>
<sequence length="257" mass="27406">MFTRYVALGDSFTEGVGDDLPDGQVRGWADLVALGLATAAGAPVDYANFAIRGKLLGPIVNEQLEPALALRPDLISICGGGNDLMRPKVELSYVIGLLERVVDRAREEGAHVLLLSGPNPSRHLPLGGLLQRRGDQMAAAGRALFSRPDITLVNNWTDAELASSGYWSPDKLHLNARGHTRVASNVLTALGVPVPGEWRADAAGQAPANEQVQGGGQYYRTYVLPWIGRRLTGRSSGDGRPPKRPVPEPVEPLGTAP</sequence>
<dbReference type="PANTHER" id="PTHR43784:SF2">
    <property type="entry name" value="GDSL-LIKE LIPASE_ACYLHYDROLASE, PUTATIVE (AFU_ORTHOLOGUE AFUA_2G00820)-RELATED"/>
    <property type="match status" value="1"/>
</dbReference>
<accession>A0A3M8KTQ1</accession>